<feature type="transmembrane region" description="Helical" evidence="1">
    <location>
        <begin position="78"/>
        <end position="99"/>
    </location>
</feature>
<dbReference type="Pfam" id="PF05514">
    <property type="entry name" value="HR_lesion"/>
    <property type="match status" value="1"/>
</dbReference>
<gene>
    <name evidence="2" type="ORF">TAV2_LOCUS835</name>
</gene>
<keyword evidence="1" id="KW-0472">Membrane</keyword>
<evidence type="ECO:0000256" key="1">
    <source>
        <dbReference type="SAM" id="Phobius"/>
    </source>
</evidence>
<feature type="non-terminal residue" evidence="2">
    <location>
        <position position="1"/>
    </location>
</feature>
<keyword evidence="1" id="KW-1133">Transmembrane helix</keyword>
<keyword evidence="1" id="KW-0812">Transmembrane</keyword>
<sequence>MECFQSTNMPGFWDIEFLAWIHFNRFNDFGVDGGPVAKELTPKLDLVKAQLFFSYDVLVSGAHSLYVSLYYLETEYLKVRQAGITTVSLISGGVLLFLIKKIIGTYLVRMLFTLWLLVLFCMISTTTNLRNVILSFLDRVLAGLSTISFF</sequence>
<protein>
    <submittedName>
        <fullName evidence="2">Uncharacterized protein</fullName>
    </submittedName>
</protein>
<dbReference type="EMBL" id="OU466857">
    <property type="protein sequence ID" value="CAH2035193.1"/>
    <property type="molecule type" value="Genomic_DNA"/>
</dbReference>
<evidence type="ECO:0000313" key="2">
    <source>
        <dbReference type="EMBL" id="CAH2035193.1"/>
    </source>
</evidence>
<proteinExistence type="predicted"/>
<organism evidence="2 3">
    <name type="scientific">Thlaspi arvense</name>
    <name type="common">Field penny-cress</name>
    <dbReference type="NCBI Taxonomy" id="13288"/>
    <lineage>
        <taxon>Eukaryota</taxon>
        <taxon>Viridiplantae</taxon>
        <taxon>Streptophyta</taxon>
        <taxon>Embryophyta</taxon>
        <taxon>Tracheophyta</taxon>
        <taxon>Spermatophyta</taxon>
        <taxon>Magnoliopsida</taxon>
        <taxon>eudicotyledons</taxon>
        <taxon>Gunneridae</taxon>
        <taxon>Pentapetalae</taxon>
        <taxon>rosids</taxon>
        <taxon>malvids</taxon>
        <taxon>Brassicales</taxon>
        <taxon>Brassicaceae</taxon>
        <taxon>Thlaspideae</taxon>
        <taxon>Thlaspi</taxon>
    </lineage>
</organism>
<dbReference type="AlphaFoldDB" id="A0AAU9RAC7"/>
<dbReference type="Proteomes" id="UP000836841">
    <property type="component" value="Chromosome 1"/>
</dbReference>
<feature type="transmembrane region" description="Helical" evidence="1">
    <location>
        <begin position="52"/>
        <end position="72"/>
    </location>
</feature>
<reference evidence="2 3" key="1">
    <citation type="submission" date="2022-03" db="EMBL/GenBank/DDBJ databases">
        <authorList>
            <person name="Nunn A."/>
            <person name="Chopra R."/>
            <person name="Nunn A."/>
            <person name="Contreras Garrido A."/>
        </authorList>
    </citation>
    <scope>NUCLEOTIDE SEQUENCE [LARGE SCALE GENOMIC DNA]</scope>
</reference>
<name>A0AAU9RAC7_THLAR</name>
<evidence type="ECO:0000313" key="3">
    <source>
        <dbReference type="Proteomes" id="UP000836841"/>
    </source>
</evidence>
<keyword evidence="3" id="KW-1185">Reference proteome</keyword>
<accession>A0AAU9RAC7</accession>
<dbReference type="InterPro" id="IPR008637">
    <property type="entry name" value="HR_lesion"/>
</dbReference>
<feature type="transmembrane region" description="Helical" evidence="1">
    <location>
        <begin position="106"/>
        <end position="125"/>
    </location>
</feature>